<dbReference type="Proteomes" id="UP000243528">
    <property type="component" value="Unassembled WGS sequence"/>
</dbReference>
<organism evidence="1 2">
    <name type="scientific">Haloactinopolyspora alba</name>
    <dbReference type="NCBI Taxonomy" id="648780"/>
    <lineage>
        <taxon>Bacteria</taxon>
        <taxon>Bacillati</taxon>
        <taxon>Actinomycetota</taxon>
        <taxon>Actinomycetes</taxon>
        <taxon>Jiangellales</taxon>
        <taxon>Jiangellaceae</taxon>
        <taxon>Haloactinopolyspora</taxon>
    </lineage>
</organism>
<proteinExistence type="predicted"/>
<keyword evidence="2" id="KW-1185">Reference proteome</keyword>
<evidence type="ECO:0000313" key="1">
    <source>
        <dbReference type="EMBL" id="PSL01643.1"/>
    </source>
</evidence>
<dbReference type="EMBL" id="PYGE01000013">
    <property type="protein sequence ID" value="PSL01643.1"/>
    <property type="molecule type" value="Genomic_DNA"/>
</dbReference>
<sequence>MEDACYTGRMPTTRPRHFVTETDDLSAVLDAATTPWPGYATYYLDRLHEEWPA</sequence>
<gene>
    <name evidence="1" type="ORF">CLV30_113131</name>
</gene>
<evidence type="ECO:0000313" key="2">
    <source>
        <dbReference type="Proteomes" id="UP000243528"/>
    </source>
</evidence>
<name>A0A2P8DWQ5_9ACTN</name>
<reference evidence="1 2" key="1">
    <citation type="submission" date="2018-03" db="EMBL/GenBank/DDBJ databases">
        <title>Genomic Encyclopedia of Archaeal and Bacterial Type Strains, Phase II (KMG-II): from individual species to whole genera.</title>
        <authorList>
            <person name="Goeker M."/>
        </authorList>
    </citation>
    <scope>NUCLEOTIDE SEQUENCE [LARGE SCALE GENOMIC DNA]</scope>
    <source>
        <strain evidence="1 2">DSM 45211</strain>
    </source>
</reference>
<protein>
    <submittedName>
        <fullName evidence="1">Uncharacterized protein</fullName>
    </submittedName>
</protein>
<comment type="caution">
    <text evidence="1">The sequence shown here is derived from an EMBL/GenBank/DDBJ whole genome shotgun (WGS) entry which is preliminary data.</text>
</comment>
<accession>A0A2P8DWQ5</accession>
<dbReference type="AlphaFoldDB" id="A0A2P8DWQ5"/>